<accession>A0A2P5CW31</accession>
<dbReference type="EMBL" id="JXTB01000089">
    <property type="protein sequence ID" value="PON65258.1"/>
    <property type="molecule type" value="Genomic_DNA"/>
</dbReference>
<keyword evidence="2" id="KW-1185">Reference proteome</keyword>
<evidence type="ECO:0000313" key="1">
    <source>
        <dbReference type="EMBL" id="PON65258.1"/>
    </source>
</evidence>
<dbReference type="OrthoDB" id="10525126at2759"/>
<comment type="caution">
    <text evidence="1">The sequence shown here is derived from an EMBL/GenBank/DDBJ whole genome shotgun (WGS) entry which is preliminary data.</text>
</comment>
<organism evidence="1 2">
    <name type="scientific">Parasponia andersonii</name>
    <name type="common">Sponia andersonii</name>
    <dbReference type="NCBI Taxonomy" id="3476"/>
    <lineage>
        <taxon>Eukaryota</taxon>
        <taxon>Viridiplantae</taxon>
        <taxon>Streptophyta</taxon>
        <taxon>Embryophyta</taxon>
        <taxon>Tracheophyta</taxon>
        <taxon>Spermatophyta</taxon>
        <taxon>Magnoliopsida</taxon>
        <taxon>eudicotyledons</taxon>
        <taxon>Gunneridae</taxon>
        <taxon>Pentapetalae</taxon>
        <taxon>rosids</taxon>
        <taxon>fabids</taxon>
        <taxon>Rosales</taxon>
        <taxon>Cannabaceae</taxon>
        <taxon>Parasponia</taxon>
    </lineage>
</organism>
<dbReference type="Proteomes" id="UP000237105">
    <property type="component" value="Unassembled WGS sequence"/>
</dbReference>
<dbReference type="AlphaFoldDB" id="A0A2P5CW31"/>
<proteinExistence type="predicted"/>
<reference evidence="2" key="1">
    <citation type="submission" date="2016-06" db="EMBL/GenBank/DDBJ databases">
        <title>Parallel loss of symbiosis genes in relatives of nitrogen-fixing non-legume Parasponia.</title>
        <authorList>
            <person name="Van Velzen R."/>
            <person name="Holmer R."/>
            <person name="Bu F."/>
            <person name="Rutten L."/>
            <person name="Van Zeijl A."/>
            <person name="Liu W."/>
            <person name="Santuari L."/>
            <person name="Cao Q."/>
            <person name="Sharma T."/>
            <person name="Shen D."/>
            <person name="Roswanjaya Y."/>
            <person name="Wardhani T."/>
            <person name="Kalhor M.S."/>
            <person name="Jansen J."/>
            <person name="Van den Hoogen J."/>
            <person name="Gungor B."/>
            <person name="Hartog M."/>
            <person name="Hontelez J."/>
            <person name="Verver J."/>
            <person name="Yang W.-C."/>
            <person name="Schijlen E."/>
            <person name="Repin R."/>
            <person name="Schilthuizen M."/>
            <person name="Schranz E."/>
            <person name="Heidstra R."/>
            <person name="Miyata K."/>
            <person name="Fedorova E."/>
            <person name="Kohlen W."/>
            <person name="Bisseling T."/>
            <person name="Smit S."/>
            <person name="Geurts R."/>
        </authorList>
    </citation>
    <scope>NUCLEOTIDE SEQUENCE [LARGE SCALE GENOMIC DNA]</scope>
    <source>
        <strain evidence="2">cv. WU1-14</strain>
    </source>
</reference>
<evidence type="ECO:0000313" key="2">
    <source>
        <dbReference type="Proteomes" id="UP000237105"/>
    </source>
</evidence>
<gene>
    <name evidence="1" type="ORF">PanWU01x14_117750</name>
</gene>
<protein>
    <submittedName>
        <fullName evidence="1">Uncharacterized protein</fullName>
    </submittedName>
</protein>
<name>A0A2P5CW31_PARAD</name>
<sequence length="81" mass="8900">MSDPFTSGSNKTNAASAANGLALTVPHPMPQPLILLKPLPFEKKKPKPREPKIHPFSVSVFYLKDEPKPISNGVHRETQEA</sequence>